<organism evidence="4 5">
    <name type="scientific">Asbolus verrucosus</name>
    <name type="common">Desert ironclad beetle</name>
    <dbReference type="NCBI Taxonomy" id="1661398"/>
    <lineage>
        <taxon>Eukaryota</taxon>
        <taxon>Metazoa</taxon>
        <taxon>Ecdysozoa</taxon>
        <taxon>Arthropoda</taxon>
        <taxon>Hexapoda</taxon>
        <taxon>Insecta</taxon>
        <taxon>Pterygota</taxon>
        <taxon>Neoptera</taxon>
        <taxon>Endopterygota</taxon>
        <taxon>Coleoptera</taxon>
        <taxon>Polyphaga</taxon>
        <taxon>Cucujiformia</taxon>
        <taxon>Tenebrionidae</taxon>
        <taxon>Pimeliinae</taxon>
        <taxon>Asbolus</taxon>
    </lineage>
</organism>
<proteinExistence type="predicted"/>
<dbReference type="Gene3D" id="2.40.50.90">
    <property type="match status" value="5"/>
</dbReference>
<dbReference type="PANTHER" id="PTHR22948">
    <property type="entry name" value="TUDOR DOMAIN CONTAINING PROTEIN"/>
    <property type="match status" value="1"/>
</dbReference>
<dbReference type="GO" id="GO:0043186">
    <property type="term" value="C:P granule"/>
    <property type="evidence" value="ECO:0007669"/>
    <property type="project" value="TreeGrafter"/>
</dbReference>
<evidence type="ECO:0000256" key="2">
    <source>
        <dbReference type="SAM" id="MobiDB-lite"/>
    </source>
</evidence>
<feature type="domain" description="Tudor" evidence="3">
    <location>
        <begin position="911"/>
        <end position="969"/>
    </location>
</feature>
<name>A0A482V4D2_ASBVE</name>
<dbReference type="GO" id="GO:0034587">
    <property type="term" value="P:piRNA processing"/>
    <property type="evidence" value="ECO:0007669"/>
    <property type="project" value="TreeGrafter"/>
</dbReference>
<dbReference type="PANTHER" id="PTHR22948:SF4">
    <property type="entry name" value="TUDOR DOMAIN-CONTAINING PROTEIN 1"/>
    <property type="match status" value="1"/>
</dbReference>
<feature type="domain" description="Tudor" evidence="3">
    <location>
        <begin position="1545"/>
        <end position="1603"/>
    </location>
</feature>
<feature type="compositionally biased region" description="Basic and acidic residues" evidence="2">
    <location>
        <begin position="678"/>
        <end position="697"/>
    </location>
</feature>
<reference evidence="4 5" key="1">
    <citation type="submission" date="2017-03" db="EMBL/GenBank/DDBJ databases">
        <title>Genome of the blue death feigning beetle - Asbolus verrucosus.</title>
        <authorList>
            <person name="Rider S.D."/>
        </authorList>
    </citation>
    <scope>NUCLEOTIDE SEQUENCE [LARGE SCALE GENOMIC DNA]</scope>
    <source>
        <strain evidence="4">Butters</strain>
        <tissue evidence="4">Head and leg muscle</tissue>
    </source>
</reference>
<feature type="compositionally biased region" description="Basic and acidic residues" evidence="2">
    <location>
        <begin position="1896"/>
        <end position="1910"/>
    </location>
</feature>
<evidence type="ECO:0000256" key="1">
    <source>
        <dbReference type="SAM" id="Coils"/>
    </source>
</evidence>
<dbReference type="FunFam" id="2.30.30.140:FF:000018">
    <property type="entry name" value="Serine/threonine-protein kinase 31"/>
    <property type="match status" value="1"/>
</dbReference>
<dbReference type="Gene3D" id="2.30.30.140">
    <property type="match status" value="7"/>
</dbReference>
<feature type="compositionally biased region" description="Polar residues" evidence="2">
    <location>
        <begin position="632"/>
        <end position="649"/>
    </location>
</feature>
<feature type="domain" description="Tudor" evidence="3">
    <location>
        <begin position="56"/>
        <end position="116"/>
    </location>
</feature>
<dbReference type="Proteomes" id="UP000292052">
    <property type="component" value="Unassembled WGS sequence"/>
</dbReference>
<feature type="compositionally biased region" description="Polar residues" evidence="2">
    <location>
        <begin position="1877"/>
        <end position="1894"/>
    </location>
</feature>
<feature type="region of interest" description="Disordered" evidence="2">
    <location>
        <begin position="603"/>
        <end position="875"/>
    </location>
</feature>
<feature type="compositionally biased region" description="Polar residues" evidence="2">
    <location>
        <begin position="656"/>
        <end position="675"/>
    </location>
</feature>
<evidence type="ECO:0000259" key="3">
    <source>
        <dbReference type="PROSITE" id="PS50304"/>
    </source>
</evidence>
<feature type="region of interest" description="Disordered" evidence="2">
    <location>
        <begin position="1849"/>
        <end position="1944"/>
    </location>
</feature>
<dbReference type="STRING" id="1661398.A0A482V4D2"/>
<feature type="compositionally biased region" description="Basic and acidic residues" evidence="2">
    <location>
        <begin position="618"/>
        <end position="631"/>
    </location>
</feature>
<feature type="compositionally biased region" description="Low complexity" evidence="2">
    <location>
        <begin position="1932"/>
        <end position="1944"/>
    </location>
</feature>
<comment type="caution">
    <text evidence="4">The sequence shown here is derived from an EMBL/GenBank/DDBJ whole genome shotgun (WGS) entry which is preliminary data.</text>
</comment>
<gene>
    <name evidence="4" type="ORF">BDFB_000717</name>
</gene>
<feature type="domain" description="Tudor" evidence="3">
    <location>
        <begin position="462"/>
        <end position="521"/>
    </location>
</feature>
<feature type="compositionally biased region" description="Basic and acidic residues" evidence="2">
    <location>
        <begin position="749"/>
        <end position="818"/>
    </location>
</feature>
<sequence>MESSSNCLFITYVEKEGPFLKVWGQTDKNTSLYIEQVLHSFTGQFDNGLCIPHPETLQIGILCCAKYKDNKYYRAKITSLNFLHNRYIEVNFIDYGHKDVVPVTNIRSLEGFESSFVAIQPQAASFLLAEAVCPRGEWNDAYLDEICKEIRYSEVNFSIIAQVTKHYLVRLFVGVNNLAILLISKGLMRHTSLTTQEAVLLSMMPRSPQQPVMQQNIATYKAFTLEPGSQYEVYVSYVTDGPCNFSVQLKQSEEVLGKLMKEINSMNLTPVEGIPIPGTVCLARCMEDGHICRAVVTNEVDGHFKVFYVDFGNFEVIPLEALYEIPFKYVIPKVMAIRFALAGVEKSTVTLEMQCAFKQFVDNRLIHMKVMPMTARTSLPRCELWDPETHVTALDVVNQAASSAYPEHISLNRGFSQPVKISYVFSCNRFYVQLKSKQDDLLRLMLDIQVLCRDAESIGRDLVKVGLPCYALFEADQQWYRSQVVEVLAGGKAKVHYVDYGNEEEVSVAILKPIEGKQLTVLRPQAIECCLNGYQNMEPDLERDNLLEELILEQEFTMKVVEMQGKKALIELIDAANYNVASLLLDKIAVTRSQVSPMLVQAGNKIEHRKSQQYPRDQPLRQEQRKPDRAQRQWNESSNDNSSWRQNNKGPRIRNSFETNEINENNSWKQNNKGFSKNYDRNRRDDLSDSNESDRQSNKGYNKNSDRNRNDLNSRNTDGGSWRQNNKGFNKNQDRFNRDNNRNTDWGTADDRKSFSPRNNDEWGGHRDGEKKNYNSRDHDNWGASKENDKRNFYSRDKDNWSGNVDNEKKTFNSREINEWGDAGGGRKEKDNWGGKDDRKGFGYKDNFRKNRDRSNDEKADWEVPSHKPGGFKKKPDFKRCERTQIIQFFEKFKQMMEDIQQAYKSRQASATVVGAPVIGLFPEDNVLYRAQVLETIGSQFKVYYVDFGNVSVVDKVWPIETRFMELPAQAICCRLDGIEAPSDAWPDASSYSQYFDKKQFLCRFISSESDRVSVRLEHADEDIASLLLRDGLAKSSTVVLPTVDVALLIGQQFRAMLLSVNSLADFVMSLQSGALLNCSVFNVGESAETWEDNLKKNLGRILIVYVDDLKEDILEVTLYDQNGAKIKLVDKDEGAFESVELLCPYLIVQPTLTGEVTHVEDKSIVIQPSECAETMEYLLNAMFERYDNSILENPIVPVEGYVYAVKGSDTNWYRGRVVSFDDSRAQVNYLDYGNSESVGFDALRELTIDFLDVQLMCVSVSVNMATENLLNQSVVVDLTFTEAGLEGTVRQEQILEVVAAEEVVPEVVECPVEVPESCGIEVVLSHADSPSDFYLQLAESIGAIEELQATLQEQVAEMADMENTVIGVLCAAPYSLDQQWYRALILDADSDITTVRFVDYGNTDVLDNQMTRVKTLPPHLLSLEVHATRCRLKIKPVDEDWGSAASERFEQLCSIEPLTAEFINQDEKTNYVELFSKGTNVREVLIEENLALPDEELPEAKSVGFVSHLNSPSEFWIQLENCIDELEWVAEQLSGAEGFAELEDLAPGTLCAALFPDDQMWYRARILSNTVAGIEVLFVDYGNSCTSCSLRELPEDLIMLAPLAQKCSLQKPETLTNWSPEMVKKFSEISADGQTTFNVKKLSTGETASVELLLDGVDVTTMLLPQTEDVRVKNFEGLELTLVKGDEELKTKFKLEALPDVVWNEESTKKFAEINNEGETVFQAEFVSEDTVRLYLGLNDIRFDLSGTKTATPSSSPLKARPEKANGGDDADEGITISNINEDIKTIVMNIVEASIGGETDKTLVKSLVAEIVEKSVDQIENSISANDNISKSVVESVVTNIIEQSLSQVKSSEPTSTEDSFNSMEEVNVEETSVAAETSSPKSVNVAPTTASPVKEDKTDEKQEKESCRNLLGIRETRLEPLGGPNPRPRSTASGSGFRSSSTDSTLEQWLLASSLWREISLGRNFRVLLSGDV</sequence>
<feature type="region of interest" description="Disordered" evidence="2">
    <location>
        <begin position="1750"/>
        <end position="1775"/>
    </location>
</feature>
<feature type="coiled-coil region" evidence="1">
    <location>
        <begin position="1338"/>
        <end position="1365"/>
    </location>
</feature>
<dbReference type="SMART" id="SM00333">
    <property type="entry name" value="TUDOR"/>
    <property type="match status" value="7"/>
</dbReference>
<dbReference type="SUPFAM" id="SSF50199">
    <property type="entry name" value="Staphylococcal nuclease"/>
    <property type="match status" value="1"/>
</dbReference>
<feature type="compositionally biased region" description="Basic and acidic residues" evidence="2">
    <location>
        <begin position="732"/>
        <end position="742"/>
    </location>
</feature>
<feature type="domain" description="Tudor" evidence="3">
    <location>
        <begin position="1364"/>
        <end position="1424"/>
    </location>
</feature>
<dbReference type="Pfam" id="PF00567">
    <property type="entry name" value="TUDOR"/>
    <property type="match status" value="7"/>
</dbReference>
<feature type="compositionally biased region" description="Polar residues" evidence="2">
    <location>
        <begin position="1849"/>
        <end position="1867"/>
    </location>
</feature>
<feature type="domain" description="Tudor" evidence="3">
    <location>
        <begin position="274"/>
        <end position="332"/>
    </location>
</feature>
<dbReference type="InterPro" id="IPR035437">
    <property type="entry name" value="SNase_OB-fold_sf"/>
</dbReference>
<dbReference type="GO" id="GO:0030719">
    <property type="term" value="P:P granule organization"/>
    <property type="evidence" value="ECO:0007669"/>
    <property type="project" value="TreeGrafter"/>
</dbReference>
<keyword evidence="5" id="KW-1185">Reference proteome</keyword>
<evidence type="ECO:0000313" key="5">
    <source>
        <dbReference type="Proteomes" id="UP000292052"/>
    </source>
</evidence>
<protein>
    <submittedName>
        <fullName evidence="4">Maternal protein tudor</fullName>
    </submittedName>
</protein>
<dbReference type="GO" id="GO:0007283">
    <property type="term" value="P:spermatogenesis"/>
    <property type="evidence" value="ECO:0007669"/>
    <property type="project" value="TreeGrafter"/>
</dbReference>
<keyword evidence="1" id="KW-0175">Coiled coil</keyword>
<dbReference type="EMBL" id="QDEB01131644">
    <property type="protein sequence ID" value="RZB39064.1"/>
    <property type="molecule type" value="Genomic_DNA"/>
</dbReference>
<dbReference type="InterPro" id="IPR002999">
    <property type="entry name" value="Tudor"/>
</dbReference>
<feature type="compositionally biased region" description="Polar residues" evidence="2">
    <location>
        <begin position="717"/>
        <end position="729"/>
    </location>
</feature>
<dbReference type="OrthoDB" id="9989103at2759"/>
<dbReference type="InterPro" id="IPR050621">
    <property type="entry name" value="Tudor_domain_containing"/>
</dbReference>
<evidence type="ECO:0000313" key="4">
    <source>
        <dbReference type="EMBL" id="RZB39064.1"/>
    </source>
</evidence>
<feature type="compositionally biased region" description="Basic and acidic residues" evidence="2">
    <location>
        <begin position="825"/>
        <end position="866"/>
    </location>
</feature>
<feature type="domain" description="Tudor" evidence="3">
    <location>
        <begin position="1196"/>
        <end position="1254"/>
    </location>
</feature>
<dbReference type="PROSITE" id="PS50304">
    <property type="entry name" value="TUDOR"/>
    <property type="match status" value="7"/>
</dbReference>
<accession>A0A482V4D2</accession>
<dbReference type="SUPFAM" id="SSF63748">
    <property type="entry name" value="Tudor/PWWP/MBT"/>
    <property type="match status" value="7"/>
</dbReference>